<name>A0ABW2FFJ8_9BACL</name>
<keyword evidence="1" id="KW-0812">Transmembrane</keyword>
<feature type="transmembrane region" description="Helical" evidence="1">
    <location>
        <begin position="75"/>
        <end position="92"/>
    </location>
</feature>
<organism evidence="3 4">
    <name type="scientific">Cohnella cellulosilytica</name>
    <dbReference type="NCBI Taxonomy" id="986710"/>
    <lineage>
        <taxon>Bacteria</taxon>
        <taxon>Bacillati</taxon>
        <taxon>Bacillota</taxon>
        <taxon>Bacilli</taxon>
        <taxon>Bacillales</taxon>
        <taxon>Paenibacillaceae</taxon>
        <taxon>Cohnella</taxon>
    </lineage>
</organism>
<dbReference type="RefSeq" id="WP_378107461.1">
    <property type="nucleotide sequence ID" value="NZ_JBHSUP010000026.1"/>
</dbReference>
<dbReference type="Proteomes" id="UP001596378">
    <property type="component" value="Unassembled WGS sequence"/>
</dbReference>
<reference evidence="4" key="1">
    <citation type="journal article" date="2019" name="Int. J. Syst. Evol. Microbiol.">
        <title>The Global Catalogue of Microorganisms (GCM) 10K type strain sequencing project: providing services to taxonomists for standard genome sequencing and annotation.</title>
        <authorList>
            <consortium name="The Broad Institute Genomics Platform"/>
            <consortium name="The Broad Institute Genome Sequencing Center for Infectious Disease"/>
            <person name="Wu L."/>
            <person name="Ma J."/>
        </authorList>
    </citation>
    <scope>NUCLEOTIDE SEQUENCE [LARGE SCALE GENOMIC DNA]</scope>
    <source>
        <strain evidence="4">KCTC 12907</strain>
    </source>
</reference>
<keyword evidence="1" id="KW-1133">Transmembrane helix</keyword>
<feature type="transmembrane region" description="Helical" evidence="1">
    <location>
        <begin position="177"/>
        <end position="199"/>
    </location>
</feature>
<dbReference type="Pfam" id="PF10947">
    <property type="entry name" value="DUF2628"/>
    <property type="match status" value="1"/>
</dbReference>
<dbReference type="Pfam" id="PF13240">
    <property type="entry name" value="Zn_Ribbon_1"/>
    <property type="match status" value="1"/>
</dbReference>
<sequence>MLTVFCTQCGKEMPDNARFCGACGAEFSDRGEERPAVAEDSGPPSDPDEETKVFVGRNADYYLRKWGKSVVPEKAISWNWAAFFLAFFWLGYRKQYGVIFFIVGLWLAIDVVDLTADLELNDSSVGMALSMGFGLGGNALYYKYANKQIGKINRDFPDRPAKLKALADKGGTSRGGVFLSIGLVVAYVVIYFFILFPILGKTEVEFGRSVSDGIIGERTSVFNERDSIHYMFEFPGSGGDVEVVLESRGGSVNGVVERWPLDVPSDWPGVSHNFGAPEAGEYILKVFKGDRVISKGEFTVKN</sequence>
<evidence type="ECO:0000256" key="1">
    <source>
        <dbReference type="SAM" id="Phobius"/>
    </source>
</evidence>
<evidence type="ECO:0000259" key="2">
    <source>
        <dbReference type="Pfam" id="PF13240"/>
    </source>
</evidence>
<proteinExistence type="predicted"/>
<accession>A0ABW2FFJ8</accession>
<feature type="domain" description="Zinc-ribbon" evidence="2">
    <location>
        <begin position="5"/>
        <end position="26"/>
    </location>
</feature>
<feature type="transmembrane region" description="Helical" evidence="1">
    <location>
        <begin position="99"/>
        <end position="118"/>
    </location>
</feature>
<evidence type="ECO:0000313" key="4">
    <source>
        <dbReference type="Proteomes" id="UP001596378"/>
    </source>
</evidence>
<protein>
    <submittedName>
        <fullName evidence="3">DUF2628 domain-containing protein</fullName>
    </submittedName>
</protein>
<gene>
    <name evidence="3" type="ORF">ACFQMJ_19630</name>
</gene>
<dbReference type="InterPro" id="IPR026870">
    <property type="entry name" value="Zinc_ribbon_dom"/>
</dbReference>
<dbReference type="EMBL" id="JBHTAI010000012">
    <property type="protein sequence ID" value="MFC7150749.1"/>
    <property type="molecule type" value="Genomic_DNA"/>
</dbReference>
<keyword evidence="1" id="KW-0472">Membrane</keyword>
<comment type="caution">
    <text evidence="3">The sequence shown here is derived from an EMBL/GenBank/DDBJ whole genome shotgun (WGS) entry which is preliminary data.</text>
</comment>
<feature type="transmembrane region" description="Helical" evidence="1">
    <location>
        <begin position="124"/>
        <end position="144"/>
    </location>
</feature>
<dbReference type="InterPro" id="IPR024399">
    <property type="entry name" value="DUF2628"/>
</dbReference>
<keyword evidence="4" id="KW-1185">Reference proteome</keyword>
<evidence type="ECO:0000313" key="3">
    <source>
        <dbReference type="EMBL" id="MFC7150749.1"/>
    </source>
</evidence>